<dbReference type="PROSITE" id="PS50206">
    <property type="entry name" value="RHODANESE_3"/>
    <property type="match status" value="1"/>
</dbReference>
<name>A0A1H7VQT3_9FLAO</name>
<organism evidence="2 3">
    <name type="scientific">Chryseobacterium taichungense</name>
    <dbReference type="NCBI Taxonomy" id="295069"/>
    <lineage>
        <taxon>Bacteria</taxon>
        <taxon>Pseudomonadati</taxon>
        <taxon>Bacteroidota</taxon>
        <taxon>Flavobacteriia</taxon>
        <taxon>Flavobacteriales</taxon>
        <taxon>Weeksellaceae</taxon>
        <taxon>Chryseobacterium group</taxon>
        <taxon>Chryseobacterium</taxon>
    </lineage>
</organism>
<dbReference type="AlphaFoldDB" id="A0A1H7VQT3"/>
<keyword evidence="3" id="KW-1185">Reference proteome</keyword>
<reference evidence="3" key="1">
    <citation type="submission" date="2016-10" db="EMBL/GenBank/DDBJ databases">
        <authorList>
            <person name="Varghese N."/>
            <person name="Submissions S."/>
        </authorList>
    </citation>
    <scope>NUCLEOTIDE SEQUENCE [LARGE SCALE GENOMIC DNA]</scope>
    <source>
        <strain evidence="3">DSM 17453</strain>
    </source>
</reference>
<dbReference type="SUPFAM" id="SSF52821">
    <property type="entry name" value="Rhodanese/Cell cycle control phosphatase"/>
    <property type="match status" value="1"/>
</dbReference>
<dbReference type="EMBL" id="FOBV01000001">
    <property type="protein sequence ID" value="SEM11148.1"/>
    <property type="molecule type" value="Genomic_DNA"/>
</dbReference>
<dbReference type="STRING" id="295069.SAMN05421856_101155"/>
<dbReference type="Proteomes" id="UP000199450">
    <property type="component" value="Unassembled WGS sequence"/>
</dbReference>
<dbReference type="GO" id="GO:0016740">
    <property type="term" value="F:transferase activity"/>
    <property type="evidence" value="ECO:0007669"/>
    <property type="project" value="UniProtKB-KW"/>
</dbReference>
<dbReference type="InterPro" id="IPR036873">
    <property type="entry name" value="Rhodanese-like_dom_sf"/>
</dbReference>
<feature type="domain" description="Rhodanese" evidence="1">
    <location>
        <begin position="20"/>
        <end position="101"/>
    </location>
</feature>
<dbReference type="PANTHER" id="PTHR43031">
    <property type="entry name" value="FAD-DEPENDENT OXIDOREDUCTASE"/>
    <property type="match status" value="1"/>
</dbReference>
<dbReference type="InterPro" id="IPR050229">
    <property type="entry name" value="GlpE_sulfurtransferase"/>
</dbReference>
<dbReference type="RefSeq" id="WP_089997947.1">
    <property type="nucleotide sequence ID" value="NZ_FOBV01000001.1"/>
</dbReference>
<dbReference type="CDD" id="cd00158">
    <property type="entry name" value="RHOD"/>
    <property type="match status" value="1"/>
</dbReference>
<sequence>MLDAIKNLFGMDKTDYAALLKEGAVILDVRSISEYDGGHIKNSINIPVDQLQKNLSKLKDKNKPVITCCASGMRSASAKSILQNNGYKNVHNGGGWMSLNNKI</sequence>
<dbReference type="Pfam" id="PF00581">
    <property type="entry name" value="Rhodanese"/>
    <property type="match status" value="1"/>
</dbReference>
<gene>
    <name evidence="2" type="ORF">SAMN05421856_101155</name>
</gene>
<dbReference type="PANTHER" id="PTHR43031:SF1">
    <property type="entry name" value="PYRIDINE NUCLEOTIDE-DISULPHIDE OXIDOREDUCTASE"/>
    <property type="match status" value="1"/>
</dbReference>
<dbReference type="SMART" id="SM00450">
    <property type="entry name" value="RHOD"/>
    <property type="match status" value="1"/>
</dbReference>
<evidence type="ECO:0000313" key="3">
    <source>
        <dbReference type="Proteomes" id="UP000199450"/>
    </source>
</evidence>
<proteinExistence type="predicted"/>
<evidence type="ECO:0000259" key="1">
    <source>
        <dbReference type="PROSITE" id="PS50206"/>
    </source>
</evidence>
<accession>A0A1H7VQT3</accession>
<protein>
    <submittedName>
        <fullName evidence="2">Rhodanese-related sulfurtransferase</fullName>
    </submittedName>
</protein>
<keyword evidence="2" id="KW-0808">Transferase</keyword>
<dbReference type="OrthoDB" id="9800872at2"/>
<dbReference type="Gene3D" id="3.40.250.10">
    <property type="entry name" value="Rhodanese-like domain"/>
    <property type="match status" value="1"/>
</dbReference>
<evidence type="ECO:0000313" key="2">
    <source>
        <dbReference type="EMBL" id="SEM11148.1"/>
    </source>
</evidence>
<dbReference type="InterPro" id="IPR001763">
    <property type="entry name" value="Rhodanese-like_dom"/>
</dbReference>